<dbReference type="HOGENOM" id="CLU_1652611_0_0_1"/>
<gene>
    <name evidence="1" type="ORF">Moror_13388</name>
</gene>
<keyword evidence="2" id="KW-1185">Reference proteome</keyword>
<evidence type="ECO:0000313" key="2">
    <source>
        <dbReference type="Proteomes" id="UP000017559"/>
    </source>
</evidence>
<protein>
    <submittedName>
        <fullName evidence="1">Polyprotein</fullName>
    </submittedName>
</protein>
<proteinExistence type="predicted"/>
<dbReference type="AlphaFoldDB" id="V2WKJ6"/>
<reference evidence="1 2" key="1">
    <citation type="journal article" date="2014" name="BMC Genomics">
        <title>Genome and secretome analysis of the hemibiotrophic fungal pathogen, Moniliophthora roreri, which causes frosty pod rot disease of cacao: mechanisms of the biotrophic and necrotrophic phases.</title>
        <authorList>
            <person name="Meinhardt L.W."/>
            <person name="Costa G.G.L."/>
            <person name="Thomazella D.P.T."/>
            <person name="Teixeira P.J.P.L."/>
            <person name="Carazzolle M.F."/>
            <person name="Schuster S.C."/>
            <person name="Carlson J.E."/>
            <person name="Guiltinan M.J."/>
            <person name="Mieczkowski P."/>
            <person name="Farmer A."/>
            <person name="Ramaraj T."/>
            <person name="Crozier J."/>
            <person name="Davis R.E."/>
            <person name="Shao J."/>
            <person name="Melnick R.L."/>
            <person name="Pereira G.A.G."/>
            <person name="Bailey B.A."/>
        </authorList>
    </citation>
    <scope>NUCLEOTIDE SEQUENCE [LARGE SCALE GENOMIC DNA]</scope>
    <source>
        <strain evidence="1 2">MCA 2997</strain>
    </source>
</reference>
<sequence length="160" mass="18060">MPDGVYDTMIYDYIHVTGINPDLIPSSPWVDCALQRHNNAAVPKLSISGLPKWKYKPFKEIPPSVSTILPTHPAPYSSLQFTKQITKEHLDLMLSKIEPGTLSSAETDLLAFVVLEQQSAFAFNYSEKGIFHPEYYPDYKIPTIEHVPWQKPPIPVPLAI</sequence>
<organism evidence="1 2">
    <name type="scientific">Moniliophthora roreri (strain MCA 2997)</name>
    <name type="common">Cocoa frosty pod rot fungus</name>
    <name type="synonym">Crinipellis roreri</name>
    <dbReference type="NCBI Taxonomy" id="1381753"/>
    <lineage>
        <taxon>Eukaryota</taxon>
        <taxon>Fungi</taxon>
        <taxon>Dikarya</taxon>
        <taxon>Basidiomycota</taxon>
        <taxon>Agaricomycotina</taxon>
        <taxon>Agaricomycetes</taxon>
        <taxon>Agaricomycetidae</taxon>
        <taxon>Agaricales</taxon>
        <taxon>Marasmiineae</taxon>
        <taxon>Marasmiaceae</taxon>
        <taxon>Moniliophthora</taxon>
    </lineage>
</organism>
<dbReference type="Proteomes" id="UP000017559">
    <property type="component" value="Unassembled WGS sequence"/>
</dbReference>
<dbReference type="OrthoDB" id="5599163at2759"/>
<accession>V2WKJ6</accession>
<evidence type="ECO:0000313" key="1">
    <source>
        <dbReference type="EMBL" id="ESK81071.1"/>
    </source>
</evidence>
<dbReference type="KEGG" id="mrr:Moror_13388"/>
<name>V2WKJ6_MONRO</name>
<dbReference type="EMBL" id="AWSO01002721">
    <property type="protein sequence ID" value="ESK81071.1"/>
    <property type="molecule type" value="Genomic_DNA"/>
</dbReference>
<comment type="caution">
    <text evidence="1">The sequence shown here is derived from an EMBL/GenBank/DDBJ whole genome shotgun (WGS) entry which is preliminary data.</text>
</comment>